<evidence type="ECO:0000256" key="1">
    <source>
        <dbReference type="SAM" id="Phobius"/>
    </source>
</evidence>
<name>A0A1G5BHH3_9BACT</name>
<proteinExistence type="predicted"/>
<keyword evidence="3" id="KW-1185">Reference proteome</keyword>
<keyword evidence="1" id="KW-1133">Transmembrane helix</keyword>
<accession>A0A1G5BHH3</accession>
<dbReference type="Proteomes" id="UP000198870">
    <property type="component" value="Unassembled WGS sequence"/>
</dbReference>
<evidence type="ECO:0000313" key="2">
    <source>
        <dbReference type="EMBL" id="SCX89544.1"/>
    </source>
</evidence>
<reference evidence="2 3" key="1">
    <citation type="submission" date="2016-10" db="EMBL/GenBank/DDBJ databases">
        <authorList>
            <person name="de Groot N.N."/>
        </authorList>
    </citation>
    <scope>NUCLEOTIDE SEQUENCE [LARGE SCALE GENOMIC DNA]</scope>
    <source>
        <strain evidence="2 3">AA1</strain>
    </source>
</reference>
<evidence type="ECO:0000313" key="3">
    <source>
        <dbReference type="Proteomes" id="UP000198870"/>
    </source>
</evidence>
<dbReference type="AlphaFoldDB" id="A0A1G5BHH3"/>
<gene>
    <name evidence="2" type="ORF">SAMN05216233_10224</name>
</gene>
<feature type="transmembrane region" description="Helical" evidence="1">
    <location>
        <begin position="41"/>
        <end position="61"/>
    </location>
</feature>
<keyword evidence="1" id="KW-0812">Transmembrane</keyword>
<sequence>MMDEHNDMDIAKDAVAEFAKDETARQQSQEGKKKKKDRRPLYYALLVICAVLIGFQVPKILSLQQENTKPRRVGTTATDSQTDACIDNLWHIVRQLQLGETDIRGYACPLDGKPYLLVRDKGVYSVECPNAEAHGFSHVRITTAKPIPELVP</sequence>
<organism evidence="2 3">
    <name type="scientific">Desulfoluna spongiiphila</name>
    <dbReference type="NCBI Taxonomy" id="419481"/>
    <lineage>
        <taxon>Bacteria</taxon>
        <taxon>Pseudomonadati</taxon>
        <taxon>Thermodesulfobacteriota</taxon>
        <taxon>Desulfobacteria</taxon>
        <taxon>Desulfobacterales</taxon>
        <taxon>Desulfolunaceae</taxon>
        <taxon>Desulfoluna</taxon>
    </lineage>
</organism>
<dbReference type="RefSeq" id="WP_092208216.1">
    <property type="nucleotide sequence ID" value="NZ_FMUX01000002.1"/>
</dbReference>
<protein>
    <submittedName>
        <fullName evidence="2">Uncharacterized protein</fullName>
    </submittedName>
</protein>
<dbReference type="EMBL" id="FMUX01000002">
    <property type="protein sequence ID" value="SCX89544.1"/>
    <property type="molecule type" value="Genomic_DNA"/>
</dbReference>
<keyword evidence="1" id="KW-0472">Membrane</keyword>
<dbReference type="OrthoDB" id="10007760at2"/>